<proteinExistence type="predicted"/>
<evidence type="ECO:0000313" key="1">
    <source>
        <dbReference type="EMBL" id="KNZ45633.1"/>
    </source>
</evidence>
<sequence>MAHLYFNTLHVFPPCYQGFDGSKQTATYIINLKLEHNLTPDNMIITTLKDSYDSILGMPWIRKYGQLINWSNGCFVNSSPSIAATALALSHTAKPLKVTCHCKRKK</sequence>
<evidence type="ECO:0000313" key="2">
    <source>
        <dbReference type="Proteomes" id="UP000037035"/>
    </source>
</evidence>
<protein>
    <submittedName>
        <fullName evidence="1">Uncharacterized protein</fullName>
    </submittedName>
</protein>
<name>A0A0L6UAN7_9BASI</name>
<dbReference type="InterPro" id="IPR021109">
    <property type="entry name" value="Peptidase_aspartic_dom_sf"/>
</dbReference>
<gene>
    <name evidence="1" type="ORF">VP01_7961g2</name>
</gene>
<keyword evidence="2" id="KW-1185">Reference proteome</keyword>
<reference evidence="1 2" key="1">
    <citation type="submission" date="2015-08" db="EMBL/GenBank/DDBJ databases">
        <title>Next Generation Sequencing and Analysis of the Genome of Puccinia sorghi L Schw, the Causal Agent of Maize Common Rust.</title>
        <authorList>
            <person name="Rochi L."/>
            <person name="Burguener G."/>
            <person name="Darino M."/>
            <person name="Turjanski A."/>
            <person name="Kreff E."/>
            <person name="Dieguez M.J."/>
            <person name="Sacco F."/>
        </authorList>
    </citation>
    <scope>NUCLEOTIDE SEQUENCE [LARGE SCALE GENOMIC DNA]</scope>
    <source>
        <strain evidence="1 2">RO10H11247</strain>
    </source>
</reference>
<dbReference type="EMBL" id="LAVV01013451">
    <property type="protein sequence ID" value="KNZ45633.1"/>
    <property type="molecule type" value="Genomic_DNA"/>
</dbReference>
<dbReference type="VEuPathDB" id="FungiDB:VP01_7961g2"/>
<dbReference type="Proteomes" id="UP000037035">
    <property type="component" value="Unassembled WGS sequence"/>
</dbReference>
<dbReference type="Gene3D" id="2.40.70.10">
    <property type="entry name" value="Acid Proteases"/>
    <property type="match status" value="1"/>
</dbReference>
<comment type="caution">
    <text evidence="1">The sequence shown here is derived from an EMBL/GenBank/DDBJ whole genome shotgun (WGS) entry which is preliminary data.</text>
</comment>
<dbReference type="AlphaFoldDB" id="A0A0L6UAN7"/>
<accession>A0A0L6UAN7</accession>
<organism evidence="1 2">
    <name type="scientific">Puccinia sorghi</name>
    <dbReference type="NCBI Taxonomy" id="27349"/>
    <lineage>
        <taxon>Eukaryota</taxon>
        <taxon>Fungi</taxon>
        <taxon>Dikarya</taxon>
        <taxon>Basidiomycota</taxon>
        <taxon>Pucciniomycotina</taxon>
        <taxon>Pucciniomycetes</taxon>
        <taxon>Pucciniales</taxon>
        <taxon>Pucciniaceae</taxon>
        <taxon>Puccinia</taxon>
    </lineage>
</organism>